<dbReference type="RefSeq" id="WP_057816113.1">
    <property type="nucleotide sequence ID" value="NZ_CP031598.1"/>
</dbReference>
<gene>
    <name evidence="1" type="ORF">XM52_10770</name>
</gene>
<keyword evidence="2" id="KW-1185">Reference proteome</keyword>
<sequence>MRIDMRTGRPTIDATDLAGLLNLTPDEVRDRMRAGRITSRLEIGTDDDFGRMRLSFFHEDMRVRLTCSEDGTVLKSLRSRTGSR</sequence>
<protein>
    <submittedName>
        <fullName evidence="1">Uncharacterized protein</fullName>
    </submittedName>
</protein>
<evidence type="ECO:0000313" key="1">
    <source>
        <dbReference type="EMBL" id="KRS18025.1"/>
    </source>
</evidence>
<proteinExistence type="predicted"/>
<dbReference type="STRING" id="540747.SAMN04488031_101384"/>
<evidence type="ECO:0000313" key="2">
    <source>
        <dbReference type="Proteomes" id="UP000051401"/>
    </source>
</evidence>
<dbReference type="InterPro" id="IPR045389">
    <property type="entry name" value="DUF6522"/>
</dbReference>
<dbReference type="Proteomes" id="UP000051401">
    <property type="component" value="Unassembled WGS sequence"/>
</dbReference>
<dbReference type="PATRIC" id="fig|540747.5.peg.5079"/>
<organism evidence="1 2">
    <name type="scientific">Roseovarius indicus</name>
    <dbReference type="NCBI Taxonomy" id="540747"/>
    <lineage>
        <taxon>Bacteria</taxon>
        <taxon>Pseudomonadati</taxon>
        <taxon>Pseudomonadota</taxon>
        <taxon>Alphaproteobacteria</taxon>
        <taxon>Rhodobacterales</taxon>
        <taxon>Roseobacteraceae</taxon>
        <taxon>Roseovarius</taxon>
    </lineage>
</organism>
<dbReference type="AlphaFoldDB" id="A0A0T5P9Q4"/>
<name>A0A0T5P9Q4_9RHOB</name>
<comment type="caution">
    <text evidence="1">The sequence shown here is derived from an EMBL/GenBank/DDBJ whole genome shotgun (WGS) entry which is preliminary data.</text>
</comment>
<accession>A0A0T5P9Q4</accession>
<reference evidence="1 2" key="1">
    <citation type="submission" date="2015-04" db="EMBL/GenBank/DDBJ databases">
        <title>The draft genome sequence of Roseovarius indicus B108T.</title>
        <authorList>
            <person name="Li G."/>
            <person name="Lai Q."/>
            <person name="Shao Z."/>
            <person name="Yan P."/>
        </authorList>
    </citation>
    <scope>NUCLEOTIDE SEQUENCE [LARGE SCALE GENOMIC DNA]</scope>
    <source>
        <strain evidence="1 2">B108</strain>
    </source>
</reference>
<dbReference type="Pfam" id="PF20132">
    <property type="entry name" value="DUF6522"/>
    <property type="match status" value="1"/>
</dbReference>
<dbReference type="OrthoDB" id="8238457at2"/>
<dbReference type="EMBL" id="LAXI01000005">
    <property type="protein sequence ID" value="KRS18025.1"/>
    <property type="molecule type" value="Genomic_DNA"/>
</dbReference>